<feature type="coiled-coil region" evidence="1">
    <location>
        <begin position="34"/>
        <end position="75"/>
    </location>
</feature>
<organism evidence="2 3">
    <name type="scientific">Burkholderia ubonensis</name>
    <dbReference type="NCBI Taxonomy" id="101571"/>
    <lineage>
        <taxon>Bacteria</taxon>
        <taxon>Pseudomonadati</taxon>
        <taxon>Pseudomonadota</taxon>
        <taxon>Betaproteobacteria</taxon>
        <taxon>Burkholderiales</taxon>
        <taxon>Burkholderiaceae</taxon>
        <taxon>Burkholderia</taxon>
        <taxon>Burkholderia cepacia complex</taxon>
    </lineage>
</organism>
<dbReference type="Proteomes" id="UP000064029">
    <property type="component" value="Unassembled WGS sequence"/>
</dbReference>
<gene>
    <name evidence="2" type="ORF">WJ33_31035</name>
</gene>
<evidence type="ECO:0000313" key="3">
    <source>
        <dbReference type="Proteomes" id="UP000064029"/>
    </source>
</evidence>
<dbReference type="OrthoDB" id="6119186at2"/>
<keyword evidence="1" id="KW-0175">Coiled coil</keyword>
<name>A0A103R5J5_9BURK</name>
<accession>A0A103R5J5</accession>
<dbReference type="EMBL" id="LOXM01000185">
    <property type="protein sequence ID" value="KVG61618.1"/>
    <property type="molecule type" value="Genomic_DNA"/>
</dbReference>
<sequence>MADIVSSIQVALGIAKQLRTLSEKVKDAEIKMLLADLQSELADAKVEAAGLKEQIASLTQKNTELTSRLEARTREEPEMIDGGYKIGGEGPYCASCYETSGKKIRLPRSVGIHAHFGQWTCPVCKNHS</sequence>
<evidence type="ECO:0000256" key="1">
    <source>
        <dbReference type="SAM" id="Coils"/>
    </source>
</evidence>
<proteinExistence type="predicted"/>
<evidence type="ECO:0000313" key="2">
    <source>
        <dbReference type="EMBL" id="KVG61618.1"/>
    </source>
</evidence>
<reference evidence="2 3" key="1">
    <citation type="submission" date="2015-11" db="EMBL/GenBank/DDBJ databases">
        <title>Expanding the genomic diversity of Burkholderia species for the development of highly accurate diagnostics.</title>
        <authorList>
            <person name="Sahl J."/>
            <person name="Keim P."/>
            <person name="Wagner D."/>
        </authorList>
    </citation>
    <scope>NUCLEOTIDE SEQUENCE [LARGE SCALE GENOMIC DNA]</scope>
    <source>
        <strain evidence="2 3">MSMB2036</strain>
    </source>
</reference>
<protein>
    <submittedName>
        <fullName evidence="2">Uncharacterized protein</fullName>
    </submittedName>
</protein>
<dbReference type="AlphaFoldDB" id="A0A103R5J5"/>
<dbReference type="RefSeq" id="WP_059755045.1">
    <property type="nucleotide sequence ID" value="NZ_CP013415.1"/>
</dbReference>
<comment type="caution">
    <text evidence="2">The sequence shown here is derived from an EMBL/GenBank/DDBJ whole genome shotgun (WGS) entry which is preliminary data.</text>
</comment>